<dbReference type="EMBL" id="LWMT01000026">
    <property type="protein sequence ID" value="KZX17349.1"/>
    <property type="molecule type" value="Genomic_DNA"/>
</dbReference>
<evidence type="ECO:0000259" key="2">
    <source>
        <dbReference type="Pfam" id="PF22725"/>
    </source>
</evidence>
<comment type="caution">
    <text evidence="3">The sequence shown here is derived from an EMBL/GenBank/DDBJ whole genome shotgun (WGS) entry which is preliminary data.</text>
</comment>
<dbReference type="InterPro" id="IPR055170">
    <property type="entry name" value="GFO_IDH_MocA-like_dom"/>
</dbReference>
<sequence length="328" mass="36516">MINVKNGGLIVDNVTVGVIGVGAMGYNHARVYHRLENTKLAGISDVSENTLAKVAKKYDTQGYTNYEDLLENPEIDLVSICVPTTHHHKVVMSAIEHGKHVLVEKPIAFTLQEAEEMNEAAKEKGIKFATGHVERFNPSIQKAKELIENDVIGDIVSASAKRVGPFPPRIKDVGVAIDLAIHDLDVMYYLFNENAIQVYATMGSILEKCEYEDHAEIMTNFENGITGILEVNWLTPYKRRELEITGTDGIISIDYIDQSIDVYGKFAQDVKIQHEEPLKEELKSFVNSVLKDSEPEITGDDGINALKMVLAANRSSKEQIPIHINDIK</sequence>
<dbReference type="InterPro" id="IPR051450">
    <property type="entry name" value="Gfo/Idh/MocA_Oxidoreductases"/>
</dbReference>
<name>A0A166F5X5_9EURY</name>
<accession>A0A166F5X5</accession>
<gene>
    <name evidence="3" type="primary">iolX</name>
    <name evidence="3" type="ORF">MBFIL_02180</name>
</gene>
<dbReference type="Proteomes" id="UP000077066">
    <property type="component" value="Unassembled WGS sequence"/>
</dbReference>
<keyword evidence="4" id="KW-1185">Reference proteome</keyword>
<feature type="domain" description="GFO/IDH/MocA-like oxidoreductase" evidence="2">
    <location>
        <begin position="140"/>
        <end position="251"/>
    </location>
</feature>
<dbReference type="Gene3D" id="3.40.50.720">
    <property type="entry name" value="NAD(P)-binding Rossmann-like Domain"/>
    <property type="match status" value="1"/>
</dbReference>
<evidence type="ECO:0000259" key="1">
    <source>
        <dbReference type="Pfam" id="PF01408"/>
    </source>
</evidence>
<reference evidence="3 4" key="1">
    <citation type="submission" date="2016-04" db="EMBL/GenBank/DDBJ databases">
        <title>Genome sequence of Methanobrevibacter filiformis DSM 11501.</title>
        <authorList>
            <person name="Poehlein A."/>
            <person name="Seedorf H."/>
            <person name="Daniel R."/>
        </authorList>
    </citation>
    <scope>NUCLEOTIDE SEQUENCE [LARGE SCALE GENOMIC DNA]</scope>
    <source>
        <strain evidence="3 4">DSM 11501</strain>
    </source>
</reference>
<dbReference type="Pfam" id="PF01408">
    <property type="entry name" value="GFO_IDH_MocA"/>
    <property type="match status" value="1"/>
</dbReference>
<evidence type="ECO:0000313" key="3">
    <source>
        <dbReference type="EMBL" id="KZX17349.1"/>
    </source>
</evidence>
<dbReference type="Pfam" id="PF22725">
    <property type="entry name" value="GFO_IDH_MocA_C3"/>
    <property type="match status" value="1"/>
</dbReference>
<organism evidence="3 4">
    <name type="scientific">Methanobrevibacter filiformis</name>
    <dbReference type="NCBI Taxonomy" id="55758"/>
    <lineage>
        <taxon>Archaea</taxon>
        <taxon>Methanobacteriati</taxon>
        <taxon>Methanobacteriota</taxon>
        <taxon>Methanomada group</taxon>
        <taxon>Methanobacteria</taxon>
        <taxon>Methanobacteriales</taxon>
        <taxon>Methanobacteriaceae</taxon>
        <taxon>Methanobrevibacter</taxon>
    </lineage>
</organism>
<proteinExistence type="predicted"/>
<dbReference type="Gene3D" id="3.30.360.10">
    <property type="entry name" value="Dihydrodipicolinate Reductase, domain 2"/>
    <property type="match status" value="1"/>
</dbReference>
<dbReference type="SUPFAM" id="SSF51735">
    <property type="entry name" value="NAD(P)-binding Rossmann-fold domains"/>
    <property type="match status" value="1"/>
</dbReference>
<dbReference type="PATRIC" id="fig|55758.3.peg.240"/>
<dbReference type="PANTHER" id="PTHR43377">
    <property type="entry name" value="BILIVERDIN REDUCTASE A"/>
    <property type="match status" value="1"/>
</dbReference>
<dbReference type="SUPFAM" id="SSF55347">
    <property type="entry name" value="Glyceraldehyde-3-phosphate dehydrogenase-like, C-terminal domain"/>
    <property type="match status" value="1"/>
</dbReference>
<dbReference type="InterPro" id="IPR000683">
    <property type="entry name" value="Gfo/Idh/MocA-like_OxRdtase_N"/>
</dbReference>
<dbReference type="GO" id="GO:0016491">
    <property type="term" value="F:oxidoreductase activity"/>
    <property type="evidence" value="ECO:0007669"/>
    <property type="project" value="UniProtKB-KW"/>
</dbReference>
<dbReference type="PANTHER" id="PTHR43377:SF1">
    <property type="entry name" value="BILIVERDIN REDUCTASE A"/>
    <property type="match status" value="1"/>
</dbReference>
<dbReference type="STRING" id="55758.MBFIL_02180"/>
<feature type="domain" description="Gfo/Idh/MocA-like oxidoreductase N-terminal" evidence="1">
    <location>
        <begin position="15"/>
        <end position="132"/>
    </location>
</feature>
<evidence type="ECO:0000313" key="4">
    <source>
        <dbReference type="Proteomes" id="UP000077066"/>
    </source>
</evidence>
<keyword evidence="3" id="KW-0560">Oxidoreductase</keyword>
<dbReference type="AlphaFoldDB" id="A0A166F5X5"/>
<dbReference type="InterPro" id="IPR036291">
    <property type="entry name" value="NAD(P)-bd_dom_sf"/>
</dbReference>
<dbReference type="EC" id="1.1.1.370" evidence="3"/>
<protein>
    <submittedName>
        <fullName evidence="3">Scyllo-inositol 2-dehydrogenase</fullName>
        <ecNumber evidence="3">1.1.1.370</ecNumber>
    </submittedName>
</protein>
<dbReference type="GO" id="GO:0000166">
    <property type="term" value="F:nucleotide binding"/>
    <property type="evidence" value="ECO:0007669"/>
    <property type="project" value="InterPro"/>
</dbReference>